<dbReference type="EMBL" id="CP113797">
    <property type="protein sequence ID" value="WAL59228.1"/>
    <property type="molecule type" value="Genomic_DNA"/>
</dbReference>
<evidence type="ECO:0000313" key="1">
    <source>
        <dbReference type="EMBL" id="WAL59228.1"/>
    </source>
</evidence>
<dbReference type="AlphaFoldDB" id="A0A9E8ZD59"/>
<dbReference type="RefSeq" id="WP_268608926.1">
    <property type="nucleotide sequence ID" value="NZ_CP113797.1"/>
</dbReference>
<sequence length="65" mass="7055">MVKPMLGDSGTMMRASAIALVATAIQEGFTLEQVLSKAEELGLNPEQPHLKQFIVEHYANPVTSD</sequence>
<reference evidence="1" key="1">
    <citation type="submission" date="2022-12" db="EMBL/GenBank/DDBJ databases">
        <title>Polyphasic identification of a Novel Hot-Spring Cyanobacterium Ocullathermofonsia sinensis gen nov. sp. nov. and Genomic Insights on its Adaptations to the Thermal Habitat.</title>
        <authorList>
            <person name="Daroch M."/>
            <person name="Tang J."/>
            <person name="Jiang Y."/>
        </authorList>
    </citation>
    <scope>NUCLEOTIDE SEQUENCE</scope>
    <source>
        <strain evidence="1">PKUAC-SCTA174</strain>
    </source>
</reference>
<keyword evidence="2" id="KW-1185">Reference proteome</keyword>
<gene>
    <name evidence="1" type="ORF">OXH18_18925</name>
</gene>
<protein>
    <submittedName>
        <fullName evidence="1">Uncharacterized protein</fullName>
    </submittedName>
</protein>
<name>A0A9E8ZD59_9CYAN</name>
<proteinExistence type="predicted"/>
<dbReference type="Proteomes" id="UP001163152">
    <property type="component" value="Chromosome"/>
</dbReference>
<dbReference type="KEGG" id="tsin:OXH18_18925"/>
<organism evidence="1 2">
    <name type="scientific">Thermocoleostomius sinensis A174</name>
    <dbReference type="NCBI Taxonomy" id="2016057"/>
    <lineage>
        <taxon>Bacteria</taxon>
        <taxon>Bacillati</taxon>
        <taxon>Cyanobacteriota</taxon>
        <taxon>Cyanophyceae</taxon>
        <taxon>Oculatellales</taxon>
        <taxon>Oculatellaceae</taxon>
        <taxon>Thermocoleostomius</taxon>
    </lineage>
</organism>
<accession>A0A9E8ZD59</accession>
<evidence type="ECO:0000313" key="2">
    <source>
        <dbReference type="Proteomes" id="UP001163152"/>
    </source>
</evidence>